<protein>
    <submittedName>
        <fullName evidence="1">Uncharacterized protein</fullName>
    </submittedName>
</protein>
<accession>A0A6S6SZ99</accession>
<dbReference type="EMBL" id="CACVAZ010000052">
    <property type="protein sequence ID" value="CAA6808509.1"/>
    <property type="molecule type" value="Genomic_DNA"/>
</dbReference>
<proteinExistence type="predicted"/>
<organism evidence="1">
    <name type="scientific">uncultured Sulfurovum sp</name>
    <dbReference type="NCBI Taxonomy" id="269237"/>
    <lineage>
        <taxon>Bacteria</taxon>
        <taxon>Pseudomonadati</taxon>
        <taxon>Campylobacterota</taxon>
        <taxon>Epsilonproteobacteria</taxon>
        <taxon>Campylobacterales</taxon>
        <taxon>Sulfurovaceae</taxon>
        <taxon>Sulfurovum</taxon>
        <taxon>environmental samples</taxon>
    </lineage>
</organism>
<reference evidence="1" key="1">
    <citation type="submission" date="2020-01" db="EMBL/GenBank/DDBJ databases">
        <authorList>
            <person name="Meier V. D."/>
            <person name="Meier V D."/>
        </authorList>
    </citation>
    <scope>NUCLEOTIDE SEQUENCE</scope>
    <source>
        <strain evidence="1">HLG_WM_MAG_02</strain>
    </source>
</reference>
<name>A0A6S6SZ99_9BACT</name>
<sequence length="55" mass="6201">MKSIITKEIKKYKVKIEELANTTGFITRKVKLTGLSFVGTLMSVNNEAILSDERL</sequence>
<feature type="non-terminal residue" evidence="1">
    <location>
        <position position="55"/>
    </location>
</feature>
<dbReference type="AlphaFoldDB" id="A0A6S6SZ99"/>
<gene>
    <name evidence="1" type="ORF">HELGO_WM36793</name>
</gene>
<evidence type="ECO:0000313" key="1">
    <source>
        <dbReference type="EMBL" id="CAA6808509.1"/>
    </source>
</evidence>